<gene>
    <name evidence="1" type="ORF">D915_000106</name>
</gene>
<keyword evidence="2" id="KW-1185">Reference proteome</keyword>
<proteinExistence type="predicted"/>
<protein>
    <submittedName>
        <fullName evidence="1">Uncharacterized protein</fullName>
    </submittedName>
</protein>
<sequence length="118" mass="13893">MFECRFHRQIPLEATCFNRSKRHSKYSIEENGPIWMVSNTQLEDARDYTREDADGTILGTIWLAVPQQPNPKHQEFHWTYPYAESLVTNCCIHYRGILRTIRSPQPSEISNRMHKASL</sequence>
<evidence type="ECO:0000313" key="2">
    <source>
        <dbReference type="Proteomes" id="UP000230066"/>
    </source>
</evidence>
<organism evidence="1 2">
    <name type="scientific">Fasciola hepatica</name>
    <name type="common">Liver fluke</name>
    <dbReference type="NCBI Taxonomy" id="6192"/>
    <lineage>
        <taxon>Eukaryota</taxon>
        <taxon>Metazoa</taxon>
        <taxon>Spiralia</taxon>
        <taxon>Lophotrochozoa</taxon>
        <taxon>Platyhelminthes</taxon>
        <taxon>Trematoda</taxon>
        <taxon>Digenea</taxon>
        <taxon>Plagiorchiida</taxon>
        <taxon>Echinostomata</taxon>
        <taxon>Echinostomatoidea</taxon>
        <taxon>Fasciolidae</taxon>
        <taxon>Fasciola</taxon>
    </lineage>
</organism>
<dbReference type="AlphaFoldDB" id="A0A4E0RM01"/>
<evidence type="ECO:0000313" key="1">
    <source>
        <dbReference type="EMBL" id="THD29035.1"/>
    </source>
</evidence>
<accession>A0A4E0RM01</accession>
<dbReference type="EMBL" id="JXXN02000019">
    <property type="protein sequence ID" value="THD29035.1"/>
    <property type="molecule type" value="Genomic_DNA"/>
</dbReference>
<name>A0A4E0RM01_FASHE</name>
<reference evidence="1" key="1">
    <citation type="submission" date="2019-03" db="EMBL/GenBank/DDBJ databases">
        <title>Improved annotation for the trematode Fasciola hepatica.</title>
        <authorList>
            <person name="Choi Y.-J."/>
            <person name="Martin J."/>
            <person name="Mitreva M."/>
        </authorList>
    </citation>
    <scope>NUCLEOTIDE SEQUENCE [LARGE SCALE GENOMIC DNA]</scope>
</reference>
<dbReference type="Proteomes" id="UP000230066">
    <property type="component" value="Unassembled WGS sequence"/>
</dbReference>
<comment type="caution">
    <text evidence="1">The sequence shown here is derived from an EMBL/GenBank/DDBJ whole genome shotgun (WGS) entry which is preliminary data.</text>
</comment>